<dbReference type="Gene3D" id="3.10.20.320">
    <property type="entry name" value="Putative peptidoglycan bound protein (lpxtg motif)"/>
    <property type="match status" value="2"/>
</dbReference>
<dbReference type="NCBIfam" id="TIGR01167">
    <property type="entry name" value="LPXTG_anchor"/>
    <property type="match status" value="1"/>
</dbReference>
<evidence type="ECO:0000256" key="9">
    <source>
        <dbReference type="SAM" id="SignalP"/>
    </source>
</evidence>
<keyword evidence="4 9" id="KW-0732">Signal</keyword>
<evidence type="ECO:0000313" key="11">
    <source>
        <dbReference type="EMBL" id="MBC1489723.1"/>
    </source>
</evidence>
<feature type="transmembrane region" description="Helical" evidence="8">
    <location>
        <begin position="546"/>
        <end position="567"/>
    </location>
</feature>
<keyword evidence="6" id="KW-0572">Peptidoglycan-anchor</keyword>
<evidence type="ECO:0000256" key="4">
    <source>
        <dbReference type="ARBA" id="ARBA00022729"/>
    </source>
</evidence>
<organism evidence="11 12">
    <name type="scientific">Listeria immobilis</name>
    <dbReference type="NCBI Taxonomy" id="2713502"/>
    <lineage>
        <taxon>Bacteria</taxon>
        <taxon>Bacillati</taxon>
        <taxon>Bacillota</taxon>
        <taxon>Bacilli</taxon>
        <taxon>Bacillales</taxon>
        <taxon>Listeriaceae</taxon>
        <taxon>Listeria</taxon>
    </lineage>
</organism>
<evidence type="ECO:0000259" key="10">
    <source>
        <dbReference type="PROSITE" id="PS50847"/>
    </source>
</evidence>
<feature type="compositionally biased region" description="Low complexity" evidence="7">
    <location>
        <begin position="463"/>
        <end position="484"/>
    </location>
</feature>
<proteinExistence type="predicted"/>
<feature type="compositionally biased region" description="Low complexity" evidence="7">
    <location>
        <begin position="492"/>
        <end position="503"/>
    </location>
</feature>
<keyword evidence="3" id="KW-0964">Secreted</keyword>
<reference evidence="11 12" key="1">
    <citation type="submission" date="2020-03" db="EMBL/GenBank/DDBJ databases">
        <title>Soil Listeria distribution.</title>
        <authorList>
            <person name="Liao J."/>
            <person name="Wiedmann M."/>
        </authorList>
    </citation>
    <scope>NUCLEOTIDE SEQUENCE [LARGE SCALE GENOMIC DNA]</scope>
    <source>
        <strain evidence="11 12">FSL L7-1554</strain>
    </source>
</reference>
<keyword evidence="2" id="KW-0134">Cell wall</keyword>
<name>A0A7X1C9W3_9LIST</name>
<evidence type="ECO:0000256" key="2">
    <source>
        <dbReference type="ARBA" id="ARBA00022512"/>
    </source>
</evidence>
<dbReference type="EMBL" id="JAASTW010000016">
    <property type="protein sequence ID" value="MBC1489723.1"/>
    <property type="molecule type" value="Genomic_DNA"/>
</dbReference>
<dbReference type="Pfam" id="PF00746">
    <property type="entry name" value="Gram_pos_anchor"/>
    <property type="match status" value="1"/>
</dbReference>
<dbReference type="RefSeq" id="WP_185381403.1">
    <property type="nucleotide sequence ID" value="NZ_JAASTW010000016.1"/>
</dbReference>
<comment type="caution">
    <text evidence="11">The sequence shown here is derived from an EMBL/GenBank/DDBJ whole genome shotgun (WGS) entry which is preliminary data.</text>
</comment>
<feature type="signal peptide" evidence="9">
    <location>
        <begin position="1"/>
        <end position="25"/>
    </location>
</feature>
<gene>
    <name evidence="11" type="ORF">HCJ38_12035</name>
</gene>
<sequence length="574" mass="60953">MKSSKIGALLLGTTLIVQAPFQVYAASNDTVDQNKTEVAAPTTYMNGKALTATSDLELTIGKQATQTIRVQDQPIGDLEYGSNISDVKVVLTNMDGMNYNIVYGPKSADGTHYQYADVTFSGTPTKAGTGSFSLEYYDGAGNGGERSYTVNTQSTTTVKYVDQDGNKIAEDTVQAGDLNTAYTTEPKTIDGYTVDETKLPSNQNGQFGETNQTVTYTYTKNESEVNKGTVGISFYAEDGERQELVTSLDLSYAYPDGVPSDTVTFGDLANGASYNDLRPGTLPTEISWNEVLENTVAYMNGDIDAAQFEAAVGGSVASFDLDFIAENFEGYEFDEAAYQANLDKMVTFEQNGGSVNLQVPFKKIAEVQAGADVSVKYVDADGNELAAAETLSGNVDESYTSEAKTIDGWTLKETPANATGTFTDQAQTVTYVYEKNTDDNVTPTPVDPDDNNNSTDDPDTQSDDSSNIPSDNSATDSSDNSADSPTDKDAVKSNSDSKSSNASDVKESATTPQVSDNAATAKTQTGNPASTTTIAKNSLPKTGDNALQSGLLVGLGAVLLGGLFVFLRKTRKAK</sequence>
<evidence type="ECO:0000256" key="5">
    <source>
        <dbReference type="ARBA" id="ARBA00022737"/>
    </source>
</evidence>
<accession>A0A7X1C9W3</accession>
<dbReference type="InterPro" id="IPR009459">
    <property type="entry name" value="MucBP_dom"/>
</dbReference>
<evidence type="ECO:0000256" key="6">
    <source>
        <dbReference type="ARBA" id="ARBA00023088"/>
    </source>
</evidence>
<feature type="region of interest" description="Disordered" evidence="7">
    <location>
        <begin position="436"/>
        <end position="540"/>
    </location>
</feature>
<protein>
    <submittedName>
        <fullName evidence="11">MucBP domain-containing protein</fullName>
    </submittedName>
</protein>
<evidence type="ECO:0000256" key="3">
    <source>
        <dbReference type="ARBA" id="ARBA00022525"/>
    </source>
</evidence>
<feature type="chain" id="PRO_5031066926" evidence="9">
    <location>
        <begin position="26"/>
        <end position="574"/>
    </location>
</feature>
<dbReference type="Pfam" id="PF06458">
    <property type="entry name" value="MucBP"/>
    <property type="match status" value="2"/>
</dbReference>
<evidence type="ECO:0000256" key="7">
    <source>
        <dbReference type="SAM" id="MobiDB-lite"/>
    </source>
</evidence>
<keyword evidence="8" id="KW-0812">Transmembrane</keyword>
<comment type="subcellular location">
    <subcellularLocation>
        <location evidence="1">Secreted</location>
        <location evidence="1">Cell wall</location>
        <topology evidence="1">Peptidoglycan-anchor</topology>
    </subcellularLocation>
</comment>
<evidence type="ECO:0000313" key="12">
    <source>
        <dbReference type="Proteomes" id="UP000561617"/>
    </source>
</evidence>
<keyword evidence="5" id="KW-0677">Repeat</keyword>
<dbReference type="PROSITE" id="PS50847">
    <property type="entry name" value="GRAM_POS_ANCHORING"/>
    <property type="match status" value="1"/>
</dbReference>
<feature type="compositionally biased region" description="Polar residues" evidence="7">
    <location>
        <begin position="508"/>
        <end position="540"/>
    </location>
</feature>
<keyword evidence="8" id="KW-1133">Transmembrane helix</keyword>
<dbReference type="InterPro" id="IPR019931">
    <property type="entry name" value="LPXTG_anchor"/>
</dbReference>
<feature type="domain" description="Gram-positive cocci surface proteins LPxTG" evidence="10">
    <location>
        <begin position="539"/>
        <end position="574"/>
    </location>
</feature>
<dbReference type="Proteomes" id="UP000561617">
    <property type="component" value="Unassembled WGS sequence"/>
</dbReference>
<keyword evidence="8" id="KW-0472">Membrane</keyword>
<evidence type="ECO:0000256" key="1">
    <source>
        <dbReference type="ARBA" id="ARBA00004168"/>
    </source>
</evidence>
<dbReference type="AlphaFoldDB" id="A0A7X1C9W3"/>
<evidence type="ECO:0000256" key="8">
    <source>
        <dbReference type="SAM" id="Phobius"/>
    </source>
</evidence>